<gene>
    <name evidence="2" type="ORF">BRADI_2g10051v3</name>
</gene>
<feature type="region of interest" description="Disordered" evidence="1">
    <location>
        <begin position="1"/>
        <end position="22"/>
    </location>
</feature>
<dbReference type="InParanoid" id="A0A2K2D7T5"/>
<evidence type="ECO:0000256" key="1">
    <source>
        <dbReference type="SAM" id="MobiDB-lite"/>
    </source>
</evidence>
<keyword evidence="4" id="KW-1185">Reference proteome</keyword>
<dbReference type="AlphaFoldDB" id="A0A2K2D7T5"/>
<organism evidence="2">
    <name type="scientific">Brachypodium distachyon</name>
    <name type="common">Purple false brome</name>
    <name type="synonym">Trachynia distachya</name>
    <dbReference type="NCBI Taxonomy" id="15368"/>
    <lineage>
        <taxon>Eukaryota</taxon>
        <taxon>Viridiplantae</taxon>
        <taxon>Streptophyta</taxon>
        <taxon>Embryophyta</taxon>
        <taxon>Tracheophyta</taxon>
        <taxon>Spermatophyta</taxon>
        <taxon>Magnoliopsida</taxon>
        <taxon>Liliopsida</taxon>
        <taxon>Poales</taxon>
        <taxon>Poaceae</taxon>
        <taxon>BOP clade</taxon>
        <taxon>Pooideae</taxon>
        <taxon>Stipodae</taxon>
        <taxon>Brachypodieae</taxon>
        <taxon>Brachypodium</taxon>
    </lineage>
</organism>
<sequence length="243" mass="25811">MIPSGERHLSYGTARCRPSDPPDPLLLFSSYRSFSLSRIPSPSLPVSPILLKIDLQNQPLGLWSSRAGRNLGLQNQPAEGRNSARAEGRSRPGQRGRRSARAGGGARRGPRGRRSARAGGGGVCGRAAEHGAAGVAEEKGAGAAQGRSRCGLWLWSTARLQRQQRRQWRILARARRGGLPPPPPSPPLRRARTGGRCLLGLAAFFAIMDASGSAKALSSALHPPHPPSPPKLGPLVVRQAILI</sequence>
<protein>
    <submittedName>
        <fullName evidence="2 3">Uncharacterized protein</fullName>
    </submittedName>
</protein>
<evidence type="ECO:0000313" key="4">
    <source>
        <dbReference type="Proteomes" id="UP000008810"/>
    </source>
</evidence>
<proteinExistence type="predicted"/>
<reference evidence="2 3" key="1">
    <citation type="journal article" date="2010" name="Nature">
        <title>Genome sequencing and analysis of the model grass Brachypodium distachyon.</title>
        <authorList>
            <consortium name="International Brachypodium Initiative"/>
        </authorList>
    </citation>
    <scope>NUCLEOTIDE SEQUENCE [LARGE SCALE GENOMIC DNA]</scope>
    <source>
        <strain evidence="2 3">Bd21</strain>
    </source>
</reference>
<reference evidence="3" key="3">
    <citation type="submission" date="2018-08" db="UniProtKB">
        <authorList>
            <consortium name="EnsemblPlants"/>
        </authorList>
    </citation>
    <scope>IDENTIFICATION</scope>
    <source>
        <strain evidence="3">cv. Bd21</strain>
    </source>
</reference>
<name>A0A2K2D7T5_BRADI</name>
<feature type="region of interest" description="Disordered" evidence="1">
    <location>
        <begin position="71"/>
        <end position="124"/>
    </location>
</feature>
<dbReference type="Gramene" id="PNT70328">
    <property type="protein sequence ID" value="PNT70328"/>
    <property type="gene ID" value="BRADI_2g10051v3"/>
</dbReference>
<dbReference type="EnsemblPlants" id="PNT70328">
    <property type="protein sequence ID" value="PNT70328"/>
    <property type="gene ID" value="BRADI_2g10051v3"/>
</dbReference>
<dbReference type="Proteomes" id="UP000008810">
    <property type="component" value="Chromosome 2"/>
</dbReference>
<accession>A0A2K2D7T5</accession>
<evidence type="ECO:0000313" key="3">
    <source>
        <dbReference type="EnsemblPlants" id="PNT70328"/>
    </source>
</evidence>
<dbReference type="EMBL" id="CM000881">
    <property type="protein sequence ID" value="PNT70328.1"/>
    <property type="molecule type" value="Genomic_DNA"/>
</dbReference>
<dbReference type="ExpressionAtlas" id="A0A2K2D7T5">
    <property type="expression patterns" value="baseline and differential"/>
</dbReference>
<reference evidence="2" key="2">
    <citation type="submission" date="2017-06" db="EMBL/GenBank/DDBJ databases">
        <title>WGS assembly of Brachypodium distachyon.</title>
        <authorList>
            <consortium name="The International Brachypodium Initiative"/>
            <person name="Lucas S."/>
            <person name="Harmon-Smith M."/>
            <person name="Lail K."/>
            <person name="Tice H."/>
            <person name="Grimwood J."/>
            <person name="Bruce D."/>
            <person name="Barry K."/>
            <person name="Shu S."/>
            <person name="Lindquist E."/>
            <person name="Wang M."/>
            <person name="Pitluck S."/>
            <person name="Vogel J.P."/>
            <person name="Garvin D.F."/>
            <person name="Mockler T.C."/>
            <person name="Schmutz J."/>
            <person name="Rokhsar D."/>
            <person name="Bevan M.W."/>
        </authorList>
    </citation>
    <scope>NUCLEOTIDE SEQUENCE</scope>
    <source>
        <strain evidence="2">Bd21</strain>
    </source>
</reference>
<evidence type="ECO:0000313" key="2">
    <source>
        <dbReference type="EMBL" id="PNT70328.1"/>
    </source>
</evidence>